<keyword evidence="1" id="KW-0343">GTPase activation</keyword>
<dbReference type="OrthoDB" id="775356at2759"/>
<dbReference type="InParanoid" id="A0A024GLQ4"/>
<feature type="domain" description="START" evidence="4">
    <location>
        <begin position="548"/>
        <end position="793"/>
    </location>
</feature>
<gene>
    <name evidence="5" type="ORF">BN9_084170</name>
</gene>
<proteinExistence type="predicted"/>
<dbReference type="GO" id="GO:0005096">
    <property type="term" value="F:GTPase activator activity"/>
    <property type="evidence" value="ECO:0007669"/>
    <property type="project" value="UniProtKB-KW"/>
</dbReference>
<dbReference type="SMART" id="SM00323">
    <property type="entry name" value="RasGAP"/>
    <property type="match status" value="1"/>
</dbReference>
<evidence type="ECO:0000313" key="5">
    <source>
        <dbReference type="EMBL" id="CCI47410.1"/>
    </source>
</evidence>
<evidence type="ECO:0000313" key="6">
    <source>
        <dbReference type="Proteomes" id="UP000053237"/>
    </source>
</evidence>
<name>A0A024GLQ4_9STRA</name>
<dbReference type="STRING" id="65357.A0A024GLQ4"/>
<feature type="region of interest" description="Disordered" evidence="2">
    <location>
        <begin position="448"/>
        <end position="503"/>
    </location>
</feature>
<dbReference type="SUPFAM" id="SSF55961">
    <property type="entry name" value="Bet v1-like"/>
    <property type="match status" value="1"/>
</dbReference>
<comment type="caution">
    <text evidence="5">The sequence shown here is derived from an EMBL/GenBank/DDBJ whole genome shotgun (WGS) entry which is preliminary data.</text>
</comment>
<dbReference type="InterPro" id="IPR008936">
    <property type="entry name" value="Rho_GTPase_activation_prot"/>
</dbReference>
<organism evidence="5 6">
    <name type="scientific">Albugo candida</name>
    <dbReference type="NCBI Taxonomy" id="65357"/>
    <lineage>
        <taxon>Eukaryota</taxon>
        <taxon>Sar</taxon>
        <taxon>Stramenopiles</taxon>
        <taxon>Oomycota</taxon>
        <taxon>Peronosporomycetes</taxon>
        <taxon>Albuginales</taxon>
        <taxon>Albuginaceae</taxon>
        <taxon>Albugo</taxon>
    </lineage>
</organism>
<dbReference type="Pfam" id="PF00616">
    <property type="entry name" value="RasGAP"/>
    <property type="match status" value="1"/>
</dbReference>
<dbReference type="InterPro" id="IPR001936">
    <property type="entry name" value="RasGAP_dom"/>
</dbReference>
<feature type="region of interest" description="Disordered" evidence="2">
    <location>
        <begin position="230"/>
        <end position="259"/>
    </location>
</feature>
<keyword evidence="6" id="KW-1185">Reference proteome</keyword>
<dbReference type="PANTHER" id="PTHR10194">
    <property type="entry name" value="RAS GTPASE-ACTIVATING PROTEINS"/>
    <property type="match status" value="1"/>
</dbReference>
<dbReference type="InterPro" id="IPR002913">
    <property type="entry name" value="START_lipid-bd_dom"/>
</dbReference>
<dbReference type="PROSITE" id="PS50848">
    <property type="entry name" value="START"/>
    <property type="match status" value="1"/>
</dbReference>
<dbReference type="EMBL" id="CAIX01000169">
    <property type="protein sequence ID" value="CCI47410.1"/>
    <property type="molecule type" value="Genomic_DNA"/>
</dbReference>
<reference evidence="5 6" key="1">
    <citation type="submission" date="2012-05" db="EMBL/GenBank/DDBJ databases">
        <title>Recombination and specialization in a pathogen metapopulation.</title>
        <authorList>
            <person name="Gardiner A."/>
            <person name="Kemen E."/>
            <person name="Schultz-Larsen T."/>
            <person name="MacLean D."/>
            <person name="Van Oosterhout C."/>
            <person name="Jones J.D.G."/>
        </authorList>
    </citation>
    <scope>NUCLEOTIDE SEQUENCE [LARGE SCALE GENOMIC DNA]</scope>
    <source>
        <strain evidence="5 6">Ac Nc2</strain>
    </source>
</reference>
<evidence type="ECO:0000259" key="4">
    <source>
        <dbReference type="PROSITE" id="PS50848"/>
    </source>
</evidence>
<accession>A0A024GLQ4</accession>
<dbReference type="AlphaFoldDB" id="A0A024GLQ4"/>
<dbReference type="CDD" id="cd04519">
    <property type="entry name" value="RasGAP"/>
    <property type="match status" value="1"/>
</dbReference>
<dbReference type="GO" id="GO:0008289">
    <property type="term" value="F:lipid binding"/>
    <property type="evidence" value="ECO:0007669"/>
    <property type="project" value="InterPro"/>
</dbReference>
<dbReference type="Proteomes" id="UP000053237">
    <property type="component" value="Unassembled WGS sequence"/>
</dbReference>
<dbReference type="Gene3D" id="3.30.530.20">
    <property type="match status" value="1"/>
</dbReference>
<sequence length="793" mass="90726">MATRSNHATSKPVPEYRFHCGTSVRNAIECLLQNDSESALVYALVHDPEFRFAFAILKVPTEDKDHDVIIKALVHIFEPYEEEFHRFMRALMVKEMVETKNWNDLFRAKSAVTVLVREYTYQAGNSFLYQALHSSIEVLWDVQAVTFEVNPHLVITQVRCDNKENANNRQYLEEILRKNRRQLHRHAQQTFDKILAAASCFPPRIAKLYSILHQEMMRIMLEERKRSLSSVMNGKRSDSVTSNEDANDTDDESTSGRRRVLSIDVPERRSFSDRTFSFSDCEFLITEEDAQDEVMIHLGGFVFLRYICPALLMPHKFDLTPDKQIPSKAMRRNLVLIAKILQSLASAVEYAAHESYMLPFNAFLSANRSRLIQFYHDVLDIAKEKTSNKEKDKFGWTRSSMCSNTSTVDDDFEEPAGDVDLVTCFRASISKNLDDIARDMEQEHIKLEDQRRRAVGAPVTSIVAQRQMRQRRARKQGDGEGDSKEIDPDEGLDNAAPPSSKSFGVEDLEQLVQHQKKYEAKVKANFKPSREGLELLLNVNDEQQGNEWKRYKTHKTAIQVFRRTPSANGFVEMKACIIIKASSHQVFRYLRSLETMSEWDGRASNIEKVEPVSSSSVLLYRSHSKFSLWPSWLVKPRDSCDLHTFVSDTGRPQTFAVVMESVPNPDYPELKGVVRMSYATGGLLMESCTGPFDSCPAPRPTHHIDLDEVLEQFEQEPANDNGNYRNSILESLLPPCEEDVTPTTRLTCVVRADFKGSLPRSLAEGICYRQVLSVESVKKHVEAELSHTRSQWV</sequence>
<feature type="domain" description="Ras-GAP" evidence="3">
    <location>
        <begin position="65"/>
        <end position="346"/>
    </location>
</feature>
<dbReference type="PANTHER" id="PTHR10194:SF60">
    <property type="entry name" value="RAS GTPASE-ACTIVATING PROTEIN RASKOL"/>
    <property type="match status" value="1"/>
</dbReference>
<dbReference type="Pfam" id="PF01852">
    <property type="entry name" value="START"/>
    <property type="match status" value="1"/>
</dbReference>
<dbReference type="InterPro" id="IPR023393">
    <property type="entry name" value="START-like_dom_sf"/>
</dbReference>
<evidence type="ECO:0000256" key="1">
    <source>
        <dbReference type="ARBA" id="ARBA00022468"/>
    </source>
</evidence>
<dbReference type="SUPFAM" id="SSF48350">
    <property type="entry name" value="GTPase activation domain, GAP"/>
    <property type="match status" value="1"/>
</dbReference>
<protein>
    <recommendedName>
        <fullName evidence="7">Ras-GAP domain-containing protein</fullName>
    </recommendedName>
</protein>
<evidence type="ECO:0008006" key="7">
    <source>
        <dbReference type="Google" id="ProtNLM"/>
    </source>
</evidence>
<dbReference type="InterPro" id="IPR039360">
    <property type="entry name" value="Ras_GTPase"/>
</dbReference>
<feature type="compositionally biased region" description="Basic and acidic residues" evidence="2">
    <location>
        <begin position="475"/>
        <end position="486"/>
    </location>
</feature>
<dbReference type="PROSITE" id="PS50018">
    <property type="entry name" value="RAS_GTPASE_ACTIV_2"/>
    <property type="match status" value="1"/>
</dbReference>
<dbReference type="Gene3D" id="1.10.506.10">
    <property type="entry name" value="GTPase Activation - p120gap, domain 1"/>
    <property type="match status" value="1"/>
</dbReference>
<evidence type="ECO:0000259" key="3">
    <source>
        <dbReference type="PROSITE" id="PS50018"/>
    </source>
</evidence>
<evidence type="ECO:0000256" key="2">
    <source>
        <dbReference type="SAM" id="MobiDB-lite"/>
    </source>
</evidence>